<evidence type="ECO:0000313" key="2">
    <source>
        <dbReference type="Proteomes" id="UP000001357"/>
    </source>
</evidence>
<evidence type="ECO:0000313" key="1">
    <source>
        <dbReference type="EMBL" id="EDQ89071.1"/>
    </source>
</evidence>
<dbReference type="InterPro" id="IPR036322">
    <property type="entry name" value="WD40_repeat_dom_sf"/>
</dbReference>
<dbReference type="Proteomes" id="UP000001357">
    <property type="component" value="Unassembled WGS sequence"/>
</dbReference>
<dbReference type="GeneID" id="5891428"/>
<dbReference type="AlphaFoldDB" id="A9V003"/>
<dbReference type="SMART" id="SM00320">
    <property type="entry name" value="WD40"/>
    <property type="match status" value="4"/>
</dbReference>
<dbReference type="InterPro" id="IPR001680">
    <property type="entry name" value="WD40_rpt"/>
</dbReference>
<dbReference type="InParanoid" id="A9V003"/>
<proteinExistence type="predicted"/>
<dbReference type="SUPFAM" id="SSF50978">
    <property type="entry name" value="WD40 repeat-like"/>
    <property type="match status" value="1"/>
</dbReference>
<dbReference type="STRING" id="81824.A9V003"/>
<name>A9V003_MONBE</name>
<dbReference type="InterPro" id="IPR037379">
    <property type="entry name" value="WDR74/Nsa1"/>
</dbReference>
<reference evidence="1 2" key="1">
    <citation type="journal article" date="2008" name="Nature">
        <title>The genome of the choanoflagellate Monosiga brevicollis and the origin of metazoans.</title>
        <authorList>
            <consortium name="JGI Sequencing"/>
            <person name="King N."/>
            <person name="Westbrook M.J."/>
            <person name="Young S.L."/>
            <person name="Kuo A."/>
            <person name="Abedin M."/>
            <person name="Chapman J."/>
            <person name="Fairclough S."/>
            <person name="Hellsten U."/>
            <person name="Isogai Y."/>
            <person name="Letunic I."/>
            <person name="Marr M."/>
            <person name="Pincus D."/>
            <person name="Putnam N."/>
            <person name="Rokas A."/>
            <person name="Wright K.J."/>
            <person name="Zuzow R."/>
            <person name="Dirks W."/>
            <person name="Good M."/>
            <person name="Goodstein D."/>
            <person name="Lemons D."/>
            <person name="Li W."/>
            <person name="Lyons J.B."/>
            <person name="Morris A."/>
            <person name="Nichols S."/>
            <person name="Richter D.J."/>
            <person name="Salamov A."/>
            <person name="Bork P."/>
            <person name="Lim W.A."/>
            <person name="Manning G."/>
            <person name="Miller W.T."/>
            <person name="McGinnis W."/>
            <person name="Shapiro H."/>
            <person name="Tjian R."/>
            <person name="Grigoriev I.V."/>
            <person name="Rokhsar D."/>
        </authorList>
    </citation>
    <scope>NUCLEOTIDE SEQUENCE [LARGE SCALE GENOMIC DNA]</scope>
    <source>
        <strain evidence="2">MX1 / ATCC 50154</strain>
    </source>
</reference>
<dbReference type="KEGG" id="mbr:MONBRDRAFT_37164"/>
<feature type="non-terminal residue" evidence="1">
    <location>
        <position position="225"/>
    </location>
</feature>
<dbReference type="Gene3D" id="2.130.10.10">
    <property type="entry name" value="YVTN repeat-like/Quinoprotein amine dehydrogenase"/>
    <property type="match status" value="1"/>
</dbReference>
<dbReference type="GO" id="GO:0042273">
    <property type="term" value="P:ribosomal large subunit biogenesis"/>
    <property type="evidence" value="ECO:0007669"/>
    <property type="project" value="InterPro"/>
</dbReference>
<dbReference type="PANTHER" id="PTHR16038:SF4">
    <property type="entry name" value="WD REPEAT-CONTAINING PROTEIN 74"/>
    <property type="match status" value="1"/>
</dbReference>
<keyword evidence="2" id="KW-1185">Reference proteome</keyword>
<dbReference type="RefSeq" id="XP_001746176.1">
    <property type="nucleotide sequence ID" value="XM_001746124.1"/>
</dbReference>
<dbReference type="EMBL" id="CH991552">
    <property type="protein sequence ID" value="EDQ89071.1"/>
    <property type="molecule type" value="Genomic_DNA"/>
</dbReference>
<protein>
    <submittedName>
        <fullName evidence="1">Uncharacterized protein</fullName>
    </submittedName>
</protein>
<organism evidence="1 2">
    <name type="scientific">Monosiga brevicollis</name>
    <name type="common">Choanoflagellate</name>
    <dbReference type="NCBI Taxonomy" id="81824"/>
    <lineage>
        <taxon>Eukaryota</taxon>
        <taxon>Choanoflagellata</taxon>
        <taxon>Craspedida</taxon>
        <taxon>Salpingoecidae</taxon>
        <taxon>Monosiga</taxon>
    </lineage>
</organism>
<sequence length="225" mass="25135">MAAAAQVSEASEQQVRLLAADATGLLKALAPPKKDVVAKARTQDREKRIVAMTVWQDQLFCGTADGHVEVYEDCNPSQMSIFLTDLEGLVDLDVNESYVAVALQKGQVKVYNHDGLEQEDFTAHTHVNCLRLSREKPSLLAVGGEKADLRVWDLDDIKQPKWRAKNVKNDKFNLQVPIDIRGIRWVNATQLITVSAHRHVRLYDTSEKARPLYSVQFNDAALSAV</sequence>
<dbReference type="InterPro" id="IPR015943">
    <property type="entry name" value="WD40/YVTN_repeat-like_dom_sf"/>
</dbReference>
<dbReference type="eggNOG" id="KOG3881">
    <property type="taxonomic scope" value="Eukaryota"/>
</dbReference>
<dbReference type="GO" id="GO:0005730">
    <property type="term" value="C:nucleolus"/>
    <property type="evidence" value="ECO:0007669"/>
    <property type="project" value="InterPro"/>
</dbReference>
<gene>
    <name evidence="1" type="ORF">MONBRDRAFT_37164</name>
</gene>
<dbReference type="PANTHER" id="PTHR16038">
    <property type="entry name" value="NOP SEVEN ASSOCIATED PROTEIN 1"/>
    <property type="match status" value="1"/>
</dbReference>
<accession>A9V003</accession>